<evidence type="ECO:0000256" key="1">
    <source>
        <dbReference type="ARBA" id="ARBA00022676"/>
    </source>
</evidence>
<dbReference type="EMBL" id="CAXDID020000171">
    <property type="protein sequence ID" value="CAL6047439.1"/>
    <property type="molecule type" value="Genomic_DNA"/>
</dbReference>
<dbReference type="PANTHER" id="PTHR12526:SF630">
    <property type="entry name" value="GLYCOSYLTRANSFERASE"/>
    <property type="match status" value="1"/>
</dbReference>
<dbReference type="PANTHER" id="PTHR12526">
    <property type="entry name" value="GLYCOSYLTRANSFERASE"/>
    <property type="match status" value="1"/>
</dbReference>
<keyword evidence="4" id="KW-0808">Transferase</keyword>
<comment type="caution">
    <text evidence="4">The sequence shown here is derived from an EMBL/GenBank/DDBJ whole genome shotgun (WGS) entry which is preliminary data.</text>
</comment>
<evidence type="ECO:0000313" key="4">
    <source>
        <dbReference type="EMBL" id="CAI9971931.1"/>
    </source>
</evidence>
<accession>A0AA86RDD8</accession>
<dbReference type="AlphaFoldDB" id="A0AA86RDD8"/>
<keyword evidence="6" id="KW-1185">Reference proteome</keyword>
<protein>
    <submittedName>
        <fullName evidence="4">Glycosyl transferases group</fullName>
    </submittedName>
    <submittedName>
        <fullName evidence="5">Glycosyl_transferases group</fullName>
    </submittedName>
</protein>
<dbReference type="Proteomes" id="UP001642409">
    <property type="component" value="Unassembled WGS sequence"/>
</dbReference>
<dbReference type="Pfam" id="PF00534">
    <property type="entry name" value="Glycos_transf_1"/>
    <property type="match status" value="1"/>
</dbReference>
<gene>
    <name evidence="5" type="ORF">HINF_LOCUS42208</name>
    <name evidence="4" type="ORF">HINF_LOCUS59576</name>
</gene>
<keyword evidence="1" id="KW-0328">Glycosyltransferase</keyword>
<evidence type="ECO:0000259" key="3">
    <source>
        <dbReference type="Pfam" id="PF13439"/>
    </source>
</evidence>
<feature type="domain" description="Glycosyltransferase subfamily 4-like N-terminal" evidence="3">
    <location>
        <begin position="37"/>
        <end position="196"/>
    </location>
</feature>
<evidence type="ECO:0000313" key="5">
    <source>
        <dbReference type="EMBL" id="CAL6047439.1"/>
    </source>
</evidence>
<evidence type="ECO:0000313" key="6">
    <source>
        <dbReference type="Proteomes" id="UP001642409"/>
    </source>
</evidence>
<dbReference type="Pfam" id="PF13439">
    <property type="entry name" value="Glyco_transf_4"/>
    <property type="match status" value="1"/>
</dbReference>
<dbReference type="Gene3D" id="3.40.50.2000">
    <property type="entry name" value="Glycogen Phosphorylase B"/>
    <property type="match status" value="2"/>
</dbReference>
<dbReference type="SUPFAM" id="SSF53756">
    <property type="entry name" value="UDP-Glycosyltransferase/glycogen phosphorylase"/>
    <property type="match status" value="1"/>
</dbReference>
<feature type="domain" description="Glycosyl transferase family 1" evidence="2">
    <location>
        <begin position="215"/>
        <end position="372"/>
    </location>
</feature>
<dbReference type="GO" id="GO:0016757">
    <property type="term" value="F:glycosyltransferase activity"/>
    <property type="evidence" value="ECO:0007669"/>
    <property type="project" value="UniProtKB-KW"/>
</dbReference>
<name>A0AA86RDD8_9EUKA</name>
<sequence length="437" mass="50918">MLGLIYFVLQCNNTQSIKQANNTQFSVAIMCQVFRGGGLERVTQLLATKLSVENIKVYLMTGPALHDDYKVPENNNIIRLEAFSELDWMHYPEPNEEHKIQMQNKNILLLKYAHQYNISVFICQEHWVHSHYSTINFLKDNGIKVVAIEHNFFLFPIHDNREYLFKLSQKTYPRLDALICLSRVDVQIWRRIGVKNAIYFPNLLTFDPSTIQQAPLTSQNILMVGRFHQGQKQQHLAIEMMKYVVPHVNATLQMVGDSYPDYMNRCQQLTYSLKLEDNIKFYQYQTNIADFYRNASVLVMTSKTEGFPMVLIEAMAFGIPIVAFDLKFNELWTDNEGLIAVPQGDIEQMGAEVVKLMKNEELRREIGAKGRESLNRFKNEVTVDKWIRLLKGLVNEENVIEEIKKSEDKVEWEYAKEVLNHELKLIGREGYDFGIEM</sequence>
<dbReference type="InterPro" id="IPR001296">
    <property type="entry name" value="Glyco_trans_1"/>
</dbReference>
<proteinExistence type="predicted"/>
<evidence type="ECO:0000259" key="2">
    <source>
        <dbReference type="Pfam" id="PF00534"/>
    </source>
</evidence>
<dbReference type="EMBL" id="CATOUU010001099">
    <property type="protein sequence ID" value="CAI9971931.1"/>
    <property type="molecule type" value="Genomic_DNA"/>
</dbReference>
<organism evidence="4">
    <name type="scientific">Hexamita inflata</name>
    <dbReference type="NCBI Taxonomy" id="28002"/>
    <lineage>
        <taxon>Eukaryota</taxon>
        <taxon>Metamonada</taxon>
        <taxon>Diplomonadida</taxon>
        <taxon>Hexamitidae</taxon>
        <taxon>Hexamitinae</taxon>
        <taxon>Hexamita</taxon>
    </lineage>
</organism>
<reference evidence="4" key="1">
    <citation type="submission" date="2023-06" db="EMBL/GenBank/DDBJ databases">
        <authorList>
            <person name="Kurt Z."/>
        </authorList>
    </citation>
    <scope>NUCLEOTIDE SEQUENCE</scope>
</reference>
<reference evidence="5 6" key="2">
    <citation type="submission" date="2024-07" db="EMBL/GenBank/DDBJ databases">
        <authorList>
            <person name="Akdeniz Z."/>
        </authorList>
    </citation>
    <scope>NUCLEOTIDE SEQUENCE [LARGE SCALE GENOMIC DNA]</scope>
</reference>
<dbReference type="InterPro" id="IPR028098">
    <property type="entry name" value="Glyco_trans_4-like_N"/>
</dbReference>